<dbReference type="KEGG" id="lcd:clem_05405"/>
<gene>
    <name evidence="2" type="ORF">clem_05405</name>
</gene>
<keyword evidence="3" id="KW-1185">Reference proteome</keyword>
<keyword evidence="1" id="KW-0732">Signal</keyword>
<evidence type="ECO:0000313" key="2">
    <source>
        <dbReference type="EMBL" id="ASQ45637.1"/>
    </source>
</evidence>
<dbReference type="OrthoDB" id="9805832at2"/>
<evidence type="ECO:0000256" key="1">
    <source>
        <dbReference type="SAM" id="SignalP"/>
    </source>
</evidence>
<organism evidence="2 3">
    <name type="scientific">Legionella clemsonensis</name>
    <dbReference type="NCBI Taxonomy" id="1867846"/>
    <lineage>
        <taxon>Bacteria</taxon>
        <taxon>Pseudomonadati</taxon>
        <taxon>Pseudomonadota</taxon>
        <taxon>Gammaproteobacteria</taxon>
        <taxon>Legionellales</taxon>
        <taxon>Legionellaceae</taxon>
        <taxon>Legionella</taxon>
    </lineage>
</organism>
<dbReference type="EMBL" id="CP016397">
    <property type="protein sequence ID" value="ASQ45637.1"/>
    <property type="molecule type" value="Genomic_DNA"/>
</dbReference>
<dbReference type="SUPFAM" id="SSF69917">
    <property type="entry name" value="OMPT-like"/>
    <property type="match status" value="1"/>
</dbReference>
<feature type="chain" id="PRO_5012149235" description="Legionella pneumophila major outer membrane protein" evidence="1">
    <location>
        <begin position="21"/>
        <end position="326"/>
    </location>
</feature>
<name>A0A222P1C8_9GAMM</name>
<evidence type="ECO:0000313" key="3">
    <source>
        <dbReference type="Proteomes" id="UP000201728"/>
    </source>
</evidence>
<reference evidence="3" key="1">
    <citation type="submission" date="2016-07" db="EMBL/GenBank/DDBJ databases">
        <authorList>
            <person name="Florea S."/>
            <person name="Webb J.S."/>
            <person name="Jaromczyk J."/>
            <person name="Schardl C.L."/>
        </authorList>
    </citation>
    <scope>NUCLEOTIDE SEQUENCE [LARGE SCALE GENOMIC DNA]</scope>
    <source>
        <strain evidence="3">CDC-D5610</strain>
    </source>
</reference>
<dbReference type="Proteomes" id="UP000201728">
    <property type="component" value="Chromosome"/>
</dbReference>
<feature type="signal peptide" evidence="1">
    <location>
        <begin position="1"/>
        <end position="20"/>
    </location>
</feature>
<dbReference type="RefSeq" id="WP_094090676.1">
    <property type="nucleotide sequence ID" value="NZ_CP016397.1"/>
</dbReference>
<sequence length="326" mass="36305">MKLRLIVCGVLWAFVLNVSAHTSSLNHSLFQSSAWKSSLGIRYWHSTGNTSWNHDPSVVDSFFGNPGSVLDYKKMGANSTEFFFQFAHTSGLFVKGLVATGSIYKGNLEDKDYLAGQIKFLDTTSSLKNGNIDYLSFNWGGNIYENVEPHQTIYLERLGILAGYFYWRDNIHAFGARCNPDDIGGLLCGPPGFVSIPFFINVISNKARWDAFRVGITTDIHLTSKLLLNADIAYIPIAHLRNEDSHHLRFDLGAIPNILMKANGHGLMADVVAAYTITNQLNIGLGARYWEFMSKGSVVFSDIVLPLNDFDSKRYGIFAQASYTFA</sequence>
<accession>A0A222P1C8</accession>
<dbReference type="Gene3D" id="2.40.128.90">
    <property type="entry name" value="OMPT-like"/>
    <property type="match status" value="1"/>
</dbReference>
<evidence type="ECO:0008006" key="4">
    <source>
        <dbReference type="Google" id="ProtNLM"/>
    </source>
</evidence>
<dbReference type="InterPro" id="IPR053724">
    <property type="entry name" value="OMP_A26_sf"/>
</dbReference>
<proteinExistence type="predicted"/>
<dbReference type="InterPro" id="IPR020080">
    <property type="entry name" value="OM_adhesin/peptidase_omptin"/>
</dbReference>
<dbReference type="AlphaFoldDB" id="A0A222P1C8"/>
<dbReference type="GO" id="GO:0004190">
    <property type="term" value="F:aspartic-type endopeptidase activity"/>
    <property type="evidence" value="ECO:0007669"/>
    <property type="project" value="InterPro"/>
</dbReference>
<protein>
    <recommendedName>
        <fullName evidence="4">Legionella pneumophila major outer membrane protein</fullName>
    </recommendedName>
</protein>